<keyword evidence="8 14" id="KW-0256">Endoplasmic reticulum</keyword>
<organism evidence="16 17">
    <name type="scientific">Cytospora mali</name>
    <name type="common">Apple Valsa canker fungus</name>
    <name type="synonym">Valsa mali</name>
    <dbReference type="NCBI Taxonomy" id="578113"/>
    <lineage>
        <taxon>Eukaryota</taxon>
        <taxon>Fungi</taxon>
        <taxon>Dikarya</taxon>
        <taxon>Ascomycota</taxon>
        <taxon>Pezizomycotina</taxon>
        <taxon>Sordariomycetes</taxon>
        <taxon>Sordariomycetidae</taxon>
        <taxon>Diaporthales</taxon>
        <taxon>Cytosporaceae</taxon>
        <taxon>Cytospora</taxon>
    </lineage>
</organism>
<sequence>MAPNQDPVYLQAFRFVQDVAMNRHGLSKLIPPLLLLLDAALCMVVIKKVAYTEIDWTAYMEQVQLFLDGERDYTKIEGGTGPLVYPAAHVYIYTALYYLTNHGKDILLAQYLFAGLYLVTLAMVQSCYWKAKASNRGNPAPPYVFPLLILSKRLHSIFMLRCFNDCFAVSFLWLSILLFQHRQWAAAGLVYSWGLGVKMTLLLILPIVGIVIFLAKGVIGTIVLGAWMASLQIEIAIPFLKFPSAYFGRAFELSRQFLFKWTVNWRFVGEDIFLSPMFSATLLILHVSVLLTFIFTRWLPPTGKTLGDIVQTTFGGGGQGRNWGPLFKGFTPKYILTTILTANVIGLLFARSLHYQFYSYLAWSTPYLLWRGGLHPVLQYILWGLQEWAWNVYPSTPISSAVAVGVMAITVVAVWFGTADDVVVSPSATPQKGKEGDGAKPRPIRAS</sequence>
<evidence type="ECO:0000313" key="16">
    <source>
        <dbReference type="EMBL" id="KUI53725.1"/>
    </source>
</evidence>
<dbReference type="GO" id="GO:0018279">
    <property type="term" value="P:protein N-linked glycosylation via asparagine"/>
    <property type="evidence" value="ECO:0007669"/>
    <property type="project" value="EnsemblFungi"/>
</dbReference>
<evidence type="ECO:0000256" key="1">
    <source>
        <dbReference type="ARBA" id="ARBA00004477"/>
    </source>
</evidence>
<dbReference type="AlphaFoldDB" id="A0A194UPX9"/>
<evidence type="ECO:0000256" key="14">
    <source>
        <dbReference type="RuleBase" id="RU364047"/>
    </source>
</evidence>
<keyword evidence="17" id="KW-1185">Reference proteome</keyword>
<evidence type="ECO:0000256" key="11">
    <source>
        <dbReference type="ARBA" id="ARBA00044743"/>
    </source>
</evidence>
<dbReference type="UniPathway" id="UPA00378"/>
<evidence type="ECO:0000256" key="4">
    <source>
        <dbReference type="ARBA" id="ARBA00015561"/>
    </source>
</evidence>
<keyword evidence="9 14" id="KW-1133">Transmembrane helix</keyword>
<dbReference type="InterPro" id="IPR007873">
    <property type="entry name" value="Glycosyltransferase_ALG3"/>
</dbReference>
<evidence type="ECO:0000256" key="13">
    <source>
        <dbReference type="ARBA" id="ARBA00093457"/>
    </source>
</evidence>
<dbReference type="OrthoDB" id="409956at2759"/>
<evidence type="ECO:0000256" key="9">
    <source>
        <dbReference type="ARBA" id="ARBA00022989"/>
    </source>
</evidence>
<dbReference type="PANTHER" id="PTHR12646:SF0">
    <property type="entry name" value="DOL-P-MAN:MAN(5)GLCNAC(2)-PP-DOL ALPHA-1,3-MANNOSYLTRANSFERASE"/>
    <property type="match status" value="1"/>
</dbReference>
<dbReference type="GO" id="GO:0006488">
    <property type="term" value="P:dolichol-linked oligosaccharide biosynthetic process"/>
    <property type="evidence" value="ECO:0007669"/>
    <property type="project" value="EnsemblFungi"/>
</dbReference>
<keyword evidence="6 14" id="KW-0808">Transferase</keyword>
<dbReference type="PANTHER" id="PTHR12646">
    <property type="entry name" value="NOT56 - RELATED"/>
    <property type="match status" value="1"/>
</dbReference>
<comment type="catalytic activity">
    <reaction evidence="12 14">
        <text>an alpha-D-Man-(1-&gt;2)-alpha-D-Man-(1-&gt;2)-alpha-D-Man-(1-&gt;3)-[alpha-D-Man-(1-&gt;6)]-beta-D-Man-(1-&gt;4)-beta-D-GlcNAc-(1-&gt;4)-alpha-D-GlcNAc-diphospho-di-trans,poly-cis-dolichol + a di-trans,poly-cis-dolichyl beta-D-mannosyl phosphate = an alpha-D-Man-(1-&gt;2)-alpha-D-Man-(1-&gt;2)-alpha-D-Man-(1-&gt;3)-[alpha-D-Man-(1-&gt;3)-alpha-D-Man-(1-&gt;6)]-beta-D-Man-(1-&gt;4)-beta-D-GlcNAc-(1-&gt;4)-alpha-D-GlcNAc-diphospho-di-trans,poly-cis-dolichol + a di-trans,poly-cis-dolichyl phosphate + H(+)</text>
        <dbReference type="Rhea" id="RHEA:29527"/>
        <dbReference type="Rhea" id="RHEA-COMP:19498"/>
        <dbReference type="Rhea" id="RHEA-COMP:19501"/>
        <dbReference type="Rhea" id="RHEA-COMP:19516"/>
        <dbReference type="Rhea" id="RHEA-COMP:19517"/>
        <dbReference type="ChEBI" id="CHEBI:15378"/>
        <dbReference type="ChEBI" id="CHEBI:57683"/>
        <dbReference type="ChEBI" id="CHEBI:58211"/>
        <dbReference type="ChEBI" id="CHEBI:132515"/>
        <dbReference type="ChEBI" id="CHEBI:132516"/>
        <dbReference type="EC" id="2.4.1.258"/>
    </reaction>
    <physiologicalReaction direction="left-to-right" evidence="12 14">
        <dbReference type="Rhea" id="RHEA:29528"/>
    </physiologicalReaction>
</comment>
<evidence type="ECO:0000256" key="5">
    <source>
        <dbReference type="ARBA" id="ARBA00022676"/>
    </source>
</evidence>
<evidence type="ECO:0000256" key="10">
    <source>
        <dbReference type="ARBA" id="ARBA00023136"/>
    </source>
</evidence>
<keyword evidence="10 14" id="KW-0472">Membrane</keyword>
<feature type="transmembrane region" description="Helical" evidence="14">
    <location>
        <begin position="106"/>
        <end position="129"/>
    </location>
</feature>
<feature type="transmembrane region" description="Helical" evidence="14">
    <location>
        <begin position="272"/>
        <end position="295"/>
    </location>
</feature>
<feature type="region of interest" description="Disordered" evidence="15">
    <location>
        <begin position="427"/>
        <end position="447"/>
    </location>
</feature>
<evidence type="ECO:0000256" key="15">
    <source>
        <dbReference type="SAM" id="MobiDB-lite"/>
    </source>
</evidence>
<feature type="transmembrane region" description="Helical" evidence="14">
    <location>
        <begin position="191"/>
        <end position="215"/>
    </location>
</feature>
<comment type="subcellular location">
    <subcellularLocation>
        <location evidence="1 14">Endoplasmic reticulum membrane</location>
        <topology evidence="1 14">Multi-pass membrane protein</topology>
    </subcellularLocation>
</comment>
<dbReference type="Pfam" id="PF05208">
    <property type="entry name" value="ALG3"/>
    <property type="match status" value="1"/>
</dbReference>
<proteinExistence type="inferred from homology"/>
<evidence type="ECO:0000256" key="12">
    <source>
        <dbReference type="ARBA" id="ARBA00049506"/>
    </source>
</evidence>
<evidence type="ECO:0000256" key="6">
    <source>
        <dbReference type="ARBA" id="ARBA00022679"/>
    </source>
</evidence>
<dbReference type="GO" id="GO:0052925">
    <property type="term" value="F:dol-P-Man:Man(5)GlcNAc(2)-PP-Dol alpha-1,3-mannosyltransferase activity"/>
    <property type="evidence" value="ECO:0007669"/>
    <property type="project" value="UniProtKB-EC"/>
</dbReference>
<comment type="similarity">
    <text evidence="13">Belongs to the glycosyltransferase ALG3 family.</text>
</comment>
<name>A0A194UPX9_CYTMA</name>
<keyword evidence="7 14" id="KW-0812">Transmembrane</keyword>
<feature type="transmembrane region" description="Helical" evidence="14">
    <location>
        <begin position="397"/>
        <end position="417"/>
    </location>
</feature>
<dbReference type="GO" id="GO:0005789">
    <property type="term" value="C:endoplasmic reticulum membrane"/>
    <property type="evidence" value="ECO:0007669"/>
    <property type="project" value="UniProtKB-SubCell"/>
</dbReference>
<comment type="pathway">
    <text evidence="2 14">Protein modification; protein glycosylation.</text>
</comment>
<dbReference type="EMBL" id="KN714670">
    <property type="protein sequence ID" value="KUI53725.1"/>
    <property type="molecule type" value="Genomic_DNA"/>
</dbReference>
<reference evidence="17" key="1">
    <citation type="submission" date="2014-12" db="EMBL/GenBank/DDBJ databases">
        <title>Genome Sequence of Valsa Canker Pathogens Uncovers a Specific Adaption of Colonization on Woody Bark.</title>
        <authorList>
            <person name="Yin Z."/>
            <person name="Liu H."/>
            <person name="Gao X."/>
            <person name="Li Z."/>
            <person name="Song N."/>
            <person name="Ke X."/>
            <person name="Dai Q."/>
            <person name="Wu Y."/>
            <person name="Sun Y."/>
            <person name="Xu J.-R."/>
            <person name="Kang Z.K."/>
            <person name="Wang L."/>
            <person name="Huang L."/>
        </authorList>
    </citation>
    <scope>NUCLEOTIDE SEQUENCE [LARGE SCALE GENOMIC DNA]</scope>
    <source>
        <strain evidence="17">SXYL134</strain>
    </source>
</reference>
<feature type="transmembrane region" description="Helical" evidence="14">
    <location>
        <begin position="334"/>
        <end position="355"/>
    </location>
</feature>
<dbReference type="EC" id="2.4.1.258" evidence="3 14"/>
<dbReference type="STRING" id="694573.A0A194UPX9"/>
<evidence type="ECO:0000256" key="8">
    <source>
        <dbReference type="ARBA" id="ARBA00022824"/>
    </source>
</evidence>
<feature type="transmembrane region" description="Helical" evidence="14">
    <location>
        <begin position="367"/>
        <end position="385"/>
    </location>
</feature>
<keyword evidence="5 14" id="KW-0328">Glycosyltransferase</keyword>
<evidence type="ECO:0000256" key="2">
    <source>
        <dbReference type="ARBA" id="ARBA00004922"/>
    </source>
</evidence>
<protein>
    <recommendedName>
        <fullName evidence="4 14">Dol-P-Man:Man(5)GlcNAc(2)-PP-Dol alpha-1,3-mannosyltransferase</fullName>
        <ecNumber evidence="3 14">2.4.1.258</ecNumber>
    </recommendedName>
    <alternativeName>
        <fullName evidence="14">Dol-P-Man-dependent alpha(1-3)-mannosyltransferase</fullName>
    </alternativeName>
</protein>
<dbReference type="Proteomes" id="UP000078576">
    <property type="component" value="Unassembled WGS sequence"/>
</dbReference>
<comment type="function">
    <text evidence="11 14">Dol-P-Man:Man(5)GlcNAc(2)-PP-Dol alpha-1,3-mannosyltransferase that operates in the biosynthetic pathway of dolichol-linked oligosaccharides, the glycan precursors employed in protein asparagine (N)-glycosylation. The assembly of dolichol-linked oligosaccharides begins on the cytosolic side of the endoplasmic reticulum membrane and finishes in its lumen. The sequential addition of sugars to dolichol pyrophosphate produces dolichol-linked oligosaccharides containing fourteen sugars, including two GlcNAcs, nine mannoses and three glucoses. Once assembled, the oligosaccharide is transferred from the lipid to nascent proteins by oligosaccharyltransferases. In the lumen of the endoplasmic reticulum, adds the first dolichyl beta-D-mannosyl phosphate derived mannose in an alpha-1,3 linkage to Man(5)GlcNAc(2)-PP-dolichol to produce Man(6)GlcNAc(2)-PP-dolichol.</text>
</comment>
<feature type="transmembrane region" description="Helical" evidence="14">
    <location>
        <begin position="158"/>
        <end position="179"/>
    </location>
</feature>
<accession>A0A194UPX9</accession>
<feature type="transmembrane region" description="Helical" evidence="14">
    <location>
        <begin position="222"/>
        <end position="240"/>
    </location>
</feature>
<evidence type="ECO:0000256" key="3">
    <source>
        <dbReference type="ARBA" id="ARBA00011964"/>
    </source>
</evidence>
<evidence type="ECO:0000256" key="7">
    <source>
        <dbReference type="ARBA" id="ARBA00022692"/>
    </source>
</evidence>
<feature type="transmembrane region" description="Helical" evidence="14">
    <location>
        <begin position="29"/>
        <end position="46"/>
    </location>
</feature>
<evidence type="ECO:0000313" key="17">
    <source>
        <dbReference type="Proteomes" id="UP000078576"/>
    </source>
</evidence>
<gene>
    <name evidence="16" type="ORF">VP1G_01189</name>
</gene>